<proteinExistence type="predicted"/>
<evidence type="ECO:0000313" key="2">
    <source>
        <dbReference type="Proteomes" id="UP000245489"/>
    </source>
</evidence>
<dbReference type="InterPro" id="IPR036086">
    <property type="entry name" value="ParB/Sulfiredoxin_sf"/>
</dbReference>
<sequence>MKTDIRNILASKTKQALSSNILNADNIRQNITVLDELKNLIPPLSDEEFEQLEINIKKHGCQTPIQLWQAPKKELGLPYTQIDDLVYVLIDGHNRHKICTANNLAFEVYMLSFQTLKEAKDYMINLQLGRRNLSPSQISYFRGLRYNNEKTYKSDNLNSILPKGQNVPSGENAQIGTNLSEDIGQNFPKGQNVPSGENAQIGTNLSEEIGQNFPKGQNVPSGISTAERLATEYKVSAKTIKRDAEFAKGLDKLDIELRNDILTGREKVDKGIIQKIAKNDSIVEPISSLANILSDNTESVVFDYTEKNAKTATIKENTTQIINISKRFAKTNKKSDLENIIQIAQNMLALVD</sequence>
<comment type="caution">
    <text evidence="1">The sequence shown here is derived from an EMBL/GenBank/DDBJ whole genome shotgun (WGS) entry which is preliminary data.</text>
</comment>
<organism evidence="1 2">
    <name type="scientific">Arcicella aurantiaca</name>
    <dbReference type="NCBI Taxonomy" id="591202"/>
    <lineage>
        <taxon>Bacteria</taxon>
        <taxon>Pseudomonadati</taxon>
        <taxon>Bacteroidota</taxon>
        <taxon>Cytophagia</taxon>
        <taxon>Cytophagales</taxon>
        <taxon>Flectobacillaceae</taxon>
        <taxon>Arcicella</taxon>
    </lineage>
</organism>
<dbReference type="OrthoDB" id="5944985at2"/>
<name>A0A316DTZ4_9BACT</name>
<dbReference type="RefSeq" id="WP_109744529.1">
    <property type="nucleotide sequence ID" value="NZ_QGGO01000026.1"/>
</dbReference>
<gene>
    <name evidence="1" type="ORF">LV89_03853</name>
</gene>
<dbReference type="AlphaFoldDB" id="A0A316DTZ4"/>
<dbReference type="EMBL" id="QGGO01000026">
    <property type="protein sequence ID" value="PWK20043.1"/>
    <property type="molecule type" value="Genomic_DNA"/>
</dbReference>
<dbReference type="SUPFAM" id="SSF110849">
    <property type="entry name" value="ParB/Sulfiredoxin"/>
    <property type="match status" value="1"/>
</dbReference>
<dbReference type="Proteomes" id="UP000245489">
    <property type="component" value="Unassembled WGS sequence"/>
</dbReference>
<evidence type="ECO:0000313" key="1">
    <source>
        <dbReference type="EMBL" id="PWK20043.1"/>
    </source>
</evidence>
<protein>
    <recommendedName>
        <fullName evidence="3">ParB-like nuclease family protein</fullName>
    </recommendedName>
</protein>
<accession>A0A316DTZ4</accession>
<evidence type="ECO:0008006" key="3">
    <source>
        <dbReference type="Google" id="ProtNLM"/>
    </source>
</evidence>
<keyword evidence="2" id="KW-1185">Reference proteome</keyword>
<reference evidence="1 2" key="1">
    <citation type="submission" date="2018-05" db="EMBL/GenBank/DDBJ databases">
        <title>Genomic Encyclopedia of Archaeal and Bacterial Type Strains, Phase II (KMG-II): from individual species to whole genera.</title>
        <authorList>
            <person name="Goeker M."/>
        </authorList>
    </citation>
    <scope>NUCLEOTIDE SEQUENCE [LARGE SCALE GENOMIC DNA]</scope>
    <source>
        <strain evidence="1 2">DSM 22214</strain>
    </source>
</reference>